<dbReference type="PANTHER" id="PTHR47965:SF77">
    <property type="entry name" value="ASPARTIC PROTEINASE PCS1"/>
    <property type="match status" value="1"/>
</dbReference>
<dbReference type="Gene3D" id="2.40.70.10">
    <property type="entry name" value="Acid Proteases"/>
    <property type="match status" value="2"/>
</dbReference>
<dbReference type="InterPro" id="IPR021109">
    <property type="entry name" value="Peptidase_aspartic_dom_sf"/>
</dbReference>
<dbReference type="PROSITE" id="PS51767">
    <property type="entry name" value="PEPTIDASE_A1"/>
    <property type="match status" value="1"/>
</dbReference>
<dbReference type="InterPro" id="IPR033121">
    <property type="entry name" value="PEPTIDASE_A1"/>
</dbReference>
<dbReference type="EMBL" id="JAHRHJ020000007">
    <property type="protein sequence ID" value="KAH9309288.1"/>
    <property type="molecule type" value="Genomic_DNA"/>
</dbReference>
<accession>A0AA38KQ93</accession>
<dbReference type="AlphaFoldDB" id="A0AA38KQ93"/>
<keyword evidence="5" id="KW-1185">Reference proteome</keyword>
<dbReference type="Pfam" id="PF14543">
    <property type="entry name" value="TAXi_N"/>
    <property type="match status" value="1"/>
</dbReference>
<dbReference type="InterPro" id="IPR001461">
    <property type="entry name" value="Aspartic_peptidase_A1"/>
</dbReference>
<dbReference type="OMA" id="LNTTHKF"/>
<evidence type="ECO:0000259" key="3">
    <source>
        <dbReference type="PROSITE" id="PS51767"/>
    </source>
</evidence>
<name>A0AA38KQ93_TAXCH</name>
<dbReference type="GO" id="GO:0004190">
    <property type="term" value="F:aspartic-type endopeptidase activity"/>
    <property type="evidence" value="ECO:0007669"/>
    <property type="project" value="InterPro"/>
</dbReference>
<feature type="domain" description="Peptidase A1" evidence="3">
    <location>
        <begin position="1"/>
        <end position="308"/>
    </location>
</feature>
<proteinExistence type="inferred from homology"/>
<reference evidence="4 5" key="1">
    <citation type="journal article" date="2021" name="Nat. Plants">
        <title>The Taxus genome provides insights into paclitaxel biosynthesis.</title>
        <authorList>
            <person name="Xiong X."/>
            <person name="Gou J."/>
            <person name="Liao Q."/>
            <person name="Li Y."/>
            <person name="Zhou Q."/>
            <person name="Bi G."/>
            <person name="Li C."/>
            <person name="Du R."/>
            <person name="Wang X."/>
            <person name="Sun T."/>
            <person name="Guo L."/>
            <person name="Liang H."/>
            <person name="Lu P."/>
            <person name="Wu Y."/>
            <person name="Zhang Z."/>
            <person name="Ro D.K."/>
            <person name="Shang Y."/>
            <person name="Huang S."/>
            <person name="Yan J."/>
        </authorList>
    </citation>
    <scope>NUCLEOTIDE SEQUENCE [LARGE SCALE GENOMIC DNA]</scope>
    <source>
        <strain evidence="4">Ta-2019</strain>
    </source>
</reference>
<dbReference type="GO" id="GO:0006508">
    <property type="term" value="P:proteolysis"/>
    <property type="evidence" value="ECO:0007669"/>
    <property type="project" value="InterPro"/>
</dbReference>
<dbReference type="InterPro" id="IPR032799">
    <property type="entry name" value="TAXi_C"/>
</dbReference>
<dbReference type="PANTHER" id="PTHR47965">
    <property type="entry name" value="ASPARTYL PROTEASE-RELATED"/>
    <property type="match status" value="1"/>
</dbReference>
<organism evidence="4 5">
    <name type="scientific">Taxus chinensis</name>
    <name type="common">Chinese yew</name>
    <name type="synonym">Taxus wallichiana var. chinensis</name>
    <dbReference type="NCBI Taxonomy" id="29808"/>
    <lineage>
        <taxon>Eukaryota</taxon>
        <taxon>Viridiplantae</taxon>
        <taxon>Streptophyta</taxon>
        <taxon>Embryophyta</taxon>
        <taxon>Tracheophyta</taxon>
        <taxon>Spermatophyta</taxon>
        <taxon>Pinopsida</taxon>
        <taxon>Pinidae</taxon>
        <taxon>Conifers II</taxon>
        <taxon>Cupressales</taxon>
        <taxon>Taxaceae</taxon>
        <taxon>Taxus</taxon>
    </lineage>
</organism>
<evidence type="ECO:0000256" key="1">
    <source>
        <dbReference type="ARBA" id="ARBA00007447"/>
    </source>
</evidence>
<dbReference type="Pfam" id="PF14541">
    <property type="entry name" value="TAXi_C"/>
    <property type="match status" value="1"/>
</dbReference>
<evidence type="ECO:0000256" key="2">
    <source>
        <dbReference type="SAM" id="MobiDB-lite"/>
    </source>
</evidence>
<comment type="similarity">
    <text evidence="1">Belongs to the peptidase A1 family.</text>
</comment>
<evidence type="ECO:0000313" key="4">
    <source>
        <dbReference type="EMBL" id="KAH9309288.1"/>
    </source>
</evidence>
<gene>
    <name evidence="4" type="ORF">KI387_037199</name>
</gene>
<dbReference type="InterPro" id="IPR032861">
    <property type="entry name" value="TAXi_N"/>
</dbReference>
<sequence length="308" mass="34492">MVLDTGNELSWLNYNISSKNAPPHLLLLSIRISPLPTPQYPATPQSTEPKRRNFQSPQHGTDIEGNLARDYLSLPGLTIPSFVFGCSFSAPLPETPAIMGLYRGALSLISQLNTTHKFSYCIADRVISLDSAGVLLFGDSPFSKYLNYTPLLIISILLPYFNRAAYNVILEGIKVGEKMLPIPKSVFLPDHTGARQTMIDFGTQFTLLLGEAYTVLKREFTQQNRGRMNPMNRNAVFQGALDLCYDLLTGSTQFLQVTPVTLIFNSTQLMLDSHELLYRVRNGTSINREIYCFTFTQKLTDSELFSTV</sequence>
<feature type="region of interest" description="Disordered" evidence="2">
    <location>
        <begin position="38"/>
        <end position="59"/>
    </location>
</feature>
<protein>
    <recommendedName>
        <fullName evidence="3">Peptidase A1 domain-containing protein</fullName>
    </recommendedName>
</protein>
<dbReference type="Proteomes" id="UP000824469">
    <property type="component" value="Unassembled WGS sequence"/>
</dbReference>
<evidence type="ECO:0000313" key="5">
    <source>
        <dbReference type="Proteomes" id="UP000824469"/>
    </source>
</evidence>
<comment type="caution">
    <text evidence="4">The sequence shown here is derived from an EMBL/GenBank/DDBJ whole genome shotgun (WGS) entry which is preliminary data.</text>
</comment>
<dbReference type="SUPFAM" id="SSF50630">
    <property type="entry name" value="Acid proteases"/>
    <property type="match status" value="1"/>
</dbReference>